<organism evidence="2 3">
    <name type="scientific">Lawsonibacter faecis</name>
    <dbReference type="NCBI Taxonomy" id="2763052"/>
    <lineage>
        <taxon>Bacteria</taxon>
        <taxon>Bacillati</taxon>
        <taxon>Bacillota</taxon>
        <taxon>Clostridia</taxon>
        <taxon>Eubacteriales</taxon>
        <taxon>Oscillospiraceae</taxon>
        <taxon>Lawsonibacter</taxon>
    </lineage>
</organism>
<keyword evidence="3" id="KW-1185">Reference proteome</keyword>
<dbReference type="Proteomes" id="UP000607645">
    <property type="component" value="Unassembled WGS sequence"/>
</dbReference>
<sequence length="156" mass="17216">METIGTLLDERLVVLDADVSSAEDCIRLMAGLFEQYGYVQPGYGDAVAAREKEYPTGLPGKGINLAIPHTNNQLVNAPAVGVIIPRRPVEFAMMGMKEKKLSCEVVIPLVVQDTKRQLAMLKKMMKIIQDGELLRRLRDSKDKAEILGCLSSLEES</sequence>
<dbReference type="PROSITE" id="PS51094">
    <property type="entry name" value="PTS_EIIA_TYPE_2"/>
    <property type="match status" value="1"/>
</dbReference>
<dbReference type="InterPro" id="IPR002178">
    <property type="entry name" value="PTS_EIIA_type-2_dom"/>
</dbReference>
<proteinExistence type="predicted"/>
<name>A0A8J6ME08_9FIRM</name>
<dbReference type="PANTHER" id="PTHR47738:SF3">
    <property type="entry name" value="PHOSPHOTRANSFERASE SYSTEM MANNITOL_FRUCTOSE-SPECIFIC IIA DOMAIN CONTAINING PROTEIN"/>
    <property type="match status" value="1"/>
</dbReference>
<keyword evidence="2" id="KW-0762">Sugar transport</keyword>
<evidence type="ECO:0000259" key="1">
    <source>
        <dbReference type="PROSITE" id="PS51094"/>
    </source>
</evidence>
<dbReference type="EMBL" id="JACOPQ010000012">
    <property type="protein sequence ID" value="MBC5738126.1"/>
    <property type="molecule type" value="Genomic_DNA"/>
</dbReference>
<reference evidence="2" key="1">
    <citation type="submission" date="2020-08" db="EMBL/GenBank/DDBJ databases">
        <title>Genome public.</title>
        <authorList>
            <person name="Liu C."/>
            <person name="Sun Q."/>
        </authorList>
    </citation>
    <scope>NUCLEOTIDE SEQUENCE</scope>
    <source>
        <strain evidence="2">NSJ-52</strain>
    </source>
</reference>
<protein>
    <submittedName>
        <fullName evidence="2">PTS sugar transporter subunit IIA</fullName>
    </submittedName>
</protein>
<dbReference type="Gene3D" id="3.40.930.10">
    <property type="entry name" value="Mannitol-specific EII, Chain A"/>
    <property type="match status" value="1"/>
</dbReference>
<dbReference type="PANTHER" id="PTHR47738">
    <property type="entry name" value="PTS SYSTEM FRUCTOSE-LIKE EIIA COMPONENT-RELATED"/>
    <property type="match status" value="1"/>
</dbReference>
<gene>
    <name evidence="2" type="ORF">H8S62_14025</name>
</gene>
<dbReference type="InterPro" id="IPR051541">
    <property type="entry name" value="PTS_SugarTrans_NitroReg"/>
</dbReference>
<dbReference type="SUPFAM" id="SSF55804">
    <property type="entry name" value="Phoshotransferase/anion transport protein"/>
    <property type="match status" value="1"/>
</dbReference>
<accession>A0A8J6ME08</accession>
<dbReference type="InterPro" id="IPR016152">
    <property type="entry name" value="PTrfase/Anion_transptr"/>
</dbReference>
<evidence type="ECO:0000313" key="2">
    <source>
        <dbReference type="EMBL" id="MBC5738126.1"/>
    </source>
</evidence>
<evidence type="ECO:0000313" key="3">
    <source>
        <dbReference type="Proteomes" id="UP000607645"/>
    </source>
</evidence>
<feature type="domain" description="PTS EIIA type-2" evidence="1">
    <location>
        <begin position="6"/>
        <end position="153"/>
    </location>
</feature>
<dbReference type="AlphaFoldDB" id="A0A8J6ME08"/>
<keyword evidence="2" id="KW-0813">Transport</keyword>
<dbReference type="CDD" id="cd00211">
    <property type="entry name" value="PTS_IIA_fru"/>
    <property type="match status" value="1"/>
</dbReference>
<comment type="caution">
    <text evidence="2">The sequence shown here is derived from an EMBL/GenBank/DDBJ whole genome shotgun (WGS) entry which is preliminary data.</text>
</comment>
<dbReference type="Pfam" id="PF00359">
    <property type="entry name" value="PTS_EIIA_2"/>
    <property type="match status" value="1"/>
</dbReference>